<keyword evidence="9 10" id="KW-0742">SOS response</keyword>
<evidence type="ECO:0000256" key="2">
    <source>
        <dbReference type="ARBA" id="ARBA00015553"/>
    </source>
</evidence>
<dbReference type="GO" id="GO:0005829">
    <property type="term" value="C:cytosol"/>
    <property type="evidence" value="ECO:0007669"/>
    <property type="project" value="TreeGrafter"/>
</dbReference>
<evidence type="ECO:0000256" key="3">
    <source>
        <dbReference type="ARBA" id="ARBA00022741"/>
    </source>
</evidence>
<dbReference type="OrthoDB" id="9776733at2"/>
<dbReference type="InterPro" id="IPR020587">
    <property type="entry name" value="RecA_monomer-monomer_interface"/>
</dbReference>
<organism evidence="16 17">
    <name type="scientific">Streptococcus hyointestinalis</name>
    <dbReference type="NCBI Taxonomy" id="1337"/>
    <lineage>
        <taxon>Bacteria</taxon>
        <taxon>Bacillati</taxon>
        <taxon>Bacillota</taxon>
        <taxon>Bacilli</taxon>
        <taxon>Lactobacillales</taxon>
        <taxon>Streptococcaceae</taxon>
        <taxon>Streptococcus</taxon>
    </lineage>
</organism>
<dbReference type="PROSITE" id="PS50163">
    <property type="entry name" value="RECA_3"/>
    <property type="match status" value="1"/>
</dbReference>
<dbReference type="EMBL" id="UHFN01000007">
    <property type="protein sequence ID" value="SUN63867.1"/>
    <property type="molecule type" value="Genomic_DNA"/>
</dbReference>
<feature type="binding site" evidence="10">
    <location>
        <begin position="80"/>
        <end position="87"/>
    </location>
    <ligand>
        <name>ATP</name>
        <dbReference type="ChEBI" id="CHEBI:30616"/>
    </ligand>
</feature>
<keyword evidence="5 10" id="KW-0067">ATP-binding</keyword>
<evidence type="ECO:0000256" key="10">
    <source>
        <dbReference type="HAMAP-Rule" id="MF_00268"/>
    </source>
</evidence>
<evidence type="ECO:0000256" key="7">
    <source>
        <dbReference type="ARBA" id="ARBA00023172"/>
    </source>
</evidence>
<comment type="similarity">
    <text evidence="1 10 12">Belongs to the RecA family.</text>
</comment>
<feature type="domain" description="RecA family profile 1" evidence="14">
    <location>
        <begin position="50"/>
        <end position="209"/>
    </location>
</feature>
<feature type="compositionally biased region" description="Acidic residues" evidence="13">
    <location>
        <begin position="375"/>
        <end position="395"/>
    </location>
</feature>
<name>A0A380KI04_9STRE</name>
<dbReference type="GO" id="GO:0005524">
    <property type="term" value="F:ATP binding"/>
    <property type="evidence" value="ECO:0007669"/>
    <property type="project" value="UniProtKB-UniRule"/>
</dbReference>
<keyword evidence="17" id="KW-1185">Reference proteome</keyword>
<evidence type="ECO:0000256" key="4">
    <source>
        <dbReference type="ARBA" id="ARBA00022763"/>
    </source>
</evidence>
<evidence type="ECO:0000256" key="11">
    <source>
        <dbReference type="RuleBase" id="RU000526"/>
    </source>
</evidence>
<evidence type="ECO:0000313" key="16">
    <source>
        <dbReference type="EMBL" id="SUN63867.1"/>
    </source>
</evidence>
<dbReference type="GO" id="GO:0006310">
    <property type="term" value="P:DNA recombination"/>
    <property type="evidence" value="ECO:0007669"/>
    <property type="project" value="UniProtKB-UniRule"/>
</dbReference>
<dbReference type="PANTHER" id="PTHR45900">
    <property type="entry name" value="RECA"/>
    <property type="match status" value="1"/>
</dbReference>
<dbReference type="CDD" id="cd00983">
    <property type="entry name" value="RecA"/>
    <property type="match status" value="1"/>
</dbReference>
<dbReference type="InterPro" id="IPR020584">
    <property type="entry name" value="DNA_recomb/repair_RecA_CS"/>
</dbReference>
<dbReference type="Pfam" id="PF21096">
    <property type="entry name" value="RecA_C"/>
    <property type="match status" value="1"/>
</dbReference>
<dbReference type="FunFam" id="3.40.50.300:FF:000087">
    <property type="entry name" value="Recombinase RecA"/>
    <property type="match status" value="1"/>
</dbReference>
<accession>A0A380KI04</accession>
<dbReference type="InterPro" id="IPR013765">
    <property type="entry name" value="DNA_recomb/repair_RecA"/>
</dbReference>
<keyword evidence="8 10" id="KW-0234">DNA repair</keyword>
<dbReference type="SMART" id="SM00382">
    <property type="entry name" value="AAA"/>
    <property type="match status" value="1"/>
</dbReference>
<dbReference type="NCBIfam" id="TIGR02012">
    <property type="entry name" value="tigrfam_recA"/>
    <property type="match status" value="1"/>
</dbReference>
<dbReference type="GO" id="GO:0009432">
    <property type="term" value="P:SOS response"/>
    <property type="evidence" value="ECO:0007669"/>
    <property type="project" value="UniProtKB-UniRule"/>
</dbReference>
<keyword evidence="6 10" id="KW-0238">DNA-binding</keyword>
<dbReference type="RefSeq" id="WP_115271435.1">
    <property type="nucleotide sequence ID" value="NZ_CP185251.1"/>
</dbReference>
<dbReference type="PANTHER" id="PTHR45900:SF1">
    <property type="entry name" value="MITOCHONDRIAL DNA REPAIR PROTEIN RECA HOMOLOG-RELATED"/>
    <property type="match status" value="1"/>
</dbReference>
<dbReference type="InterPro" id="IPR020588">
    <property type="entry name" value="RecA_ATP-bd"/>
</dbReference>
<dbReference type="InterPro" id="IPR003593">
    <property type="entry name" value="AAA+_ATPase"/>
</dbReference>
<dbReference type="GO" id="GO:0003684">
    <property type="term" value="F:damaged DNA binding"/>
    <property type="evidence" value="ECO:0007669"/>
    <property type="project" value="UniProtKB-UniRule"/>
</dbReference>
<dbReference type="HAMAP" id="MF_00268">
    <property type="entry name" value="RecA"/>
    <property type="match status" value="1"/>
</dbReference>
<evidence type="ECO:0000259" key="14">
    <source>
        <dbReference type="PROSITE" id="PS50162"/>
    </source>
</evidence>
<evidence type="ECO:0000256" key="8">
    <source>
        <dbReference type="ARBA" id="ARBA00023204"/>
    </source>
</evidence>
<dbReference type="AlphaFoldDB" id="A0A380KI04"/>
<dbReference type="InterPro" id="IPR023400">
    <property type="entry name" value="RecA_C_sf"/>
</dbReference>
<evidence type="ECO:0000259" key="15">
    <source>
        <dbReference type="PROSITE" id="PS50163"/>
    </source>
</evidence>
<dbReference type="GO" id="GO:0140664">
    <property type="term" value="F:ATP-dependent DNA damage sensor activity"/>
    <property type="evidence" value="ECO:0007669"/>
    <property type="project" value="InterPro"/>
</dbReference>
<dbReference type="PRINTS" id="PR00142">
    <property type="entry name" value="RECA"/>
</dbReference>
<feature type="domain" description="RecA family profile 2" evidence="15">
    <location>
        <begin position="214"/>
        <end position="291"/>
    </location>
</feature>
<proteinExistence type="inferred from homology"/>
<dbReference type="InterPro" id="IPR049261">
    <property type="entry name" value="RecA-like_C"/>
</dbReference>
<comment type="function">
    <text evidence="10">Can catalyze the hydrolysis of ATP in the presence of single-stranded DNA, the ATP-dependent uptake of single-stranded DNA by duplex DNA, and the ATP-dependent hybridization of homologous single-stranded DNAs. It interacts with LexA causing its activation and leading to its autocatalytic cleavage.</text>
</comment>
<dbReference type="PROSITE" id="PS00321">
    <property type="entry name" value="RECA_1"/>
    <property type="match status" value="1"/>
</dbReference>
<keyword evidence="4 10" id="KW-0227">DNA damage</keyword>
<evidence type="ECO:0000313" key="17">
    <source>
        <dbReference type="Proteomes" id="UP000254924"/>
    </source>
</evidence>
<keyword evidence="3 10" id="KW-0547">Nucleotide-binding</keyword>
<dbReference type="SUPFAM" id="SSF54752">
    <property type="entry name" value="RecA protein, C-terminal domain"/>
    <property type="match status" value="1"/>
</dbReference>
<dbReference type="GeneID" id="78357895"/>
<evidence type="ECO:0000256" key="12">
    <source>
        <dbReference type="RuleBase" id="RU004527"/>
    </source>
</evidence>
<dbReference type="InterPro" id="IPR049428">
    <property type="entry name" value="RecA-like_N"/>
</dbReference>
<gene>
    <name evidence="10 16" type="primary">recA</name>
    <name evidence="16" type="ORF">NCTC12224_02669</name>
</gene>
<dbReference type="GO" id="GO:0006281">
    <property type="term" value="P:DNA repair"/>
    <property type="evidence" value="ECO:0007669"/>
    <property type="project" value="UniProtKB-UniRule"/>
</dbReference>
<evidence type="ECO:0000256" key="6">
    <source>
        <dbReference type="ARBA" id="ARBA00023125"/>
    </source>
</evidence>
<evidence type="ECO:0000256" key="9">
    <source>
        <dbReference type="ARBA" id="ARBA00023236"/>
    </source>
</evidence>
<keyword evidence="10" id="KW-0963">Cytoplasm</keyword>
<protein>
    <recommendedName>
        <fullName evidence="2 10">Protein RecA</fullName>
    </recommendedName>
    <alternativeName>
        <fullName evidence="10 11">Recombinase A</fullName>
    </alternativeName>
</protein>
<reference evidence="16 17" key="1">
    <citation type="submission" date="2018-06" db="EMBL/GenBank/DDBJ databases">
        <authorList>
            <consortium name="Pathogen Informatics"/>
            <person name="Doyle S."/>
        </authorList>
    </citation>
    <scope>NUCLEOTIDE SEQUENCE [LARGE SCALE GENOMIC DNA]</scope>
    <source>
        <strain evidence="16 17">NCTC12224</strain>
    </source>
</reference>
<dbReference type="PROSITE" id="PS50162">
    <property type="entry name" value="RECA_2"/>
    <property type="match status" value="1"/>
</dbReference>
<dbReference type="InterPro" id="IPR027417">
    <property type="entry name" value="P-loop_NTPase"/>
</dbReference>
<dbReference type="Pfam" id="PF00154">
    <property type="entry name" value="RecA_N"/>
    <property type="match status" value="1"/>
</dbReference>
<dbReference type="Gene3D" id="3.40.50.300">
    <property type="entry name" value="P-loop containing nucleotide triphosphate hydrolases"/>
    <property type="match status" value="1"/>
</dbReference>
<dbReference type="GO" id="GO:0003697">
    <property type="term" value="F:single-stranded DNA binding"/>
    <property type="evidence" value="ECO:0007669"/>
    <property type="project" value="UniProtKB-UniRule"/>
</dbReference>
<feature type="region of interest" description="Disordered" evidence="13">
    <location>
        <begin position="352"/>
        <end position="395"/>
    </location>
</feature>
<evidence type="ECO:0000256" key="13">
    <source>
        <dbReference type="SAM" id="MobiDB-lite"/>
    </source>
</evidence>
<evidence type="ECO:0000256" key="5">
    <source>
        <dbReference type="ARBA" id="ARBA00022840"/>
    </source>
</evidence>
<keyword evidence="7 10" id="KW-0233">DNA recombination</keyword>
<sequence>MAKKASKKPEEIKKKFGEEREKALGEALKKIEKDFGKGAIMRLGEHAEQKVQVMSSGSLALDIALGAGGYPKGRIIEIYGPESSGKTTVALHAVAQAQKEGGIAAFIDAEHALDPAYAAALGVNIDELLLSQPDSGEQGLEIAEKLIDSGAIDLVVVDSVAALVPRAEIDGDIGDSHVGLQARMMSQAMRKLGASINKTKTIAIFINQLREKVGVMFGNPETTPGGRALKFYASVRLDVRGNTQIKGTGDQKDTNVGKETKIKVVKNKVAPPFKEANVEIIYGEGISQTGELLKIASDLDIVKKAGSWYSYNDEKIGQGSENAKKYLAEHPEIFEEIDRKVRLHYGMITEEEAEKAENKSQSAKKAEDDKAPSIENEEGADELVLDLEDTIEIEE</sequence>
<dbReference type="Proteomes" id="UP000254924">
    <property type="component" value="Unassembled WGS sequence"/>
</dbReference>
<dbReference type="SUPFAM" id="SSF52540">
    <property type="entry name" value="P-loop containing nucleoside triphosphate hydrolases"/>
    <property type="match status" value="1"/>
</dbReference>
<evidence type="ECO:0000256" key="1">
    <source>
        <dbReference type="ARBA" id="ARBA00009391"/>
    </source>
</evidence>
<comment type="subcellular location">
    <subcellularLocation>
        <location evidence="10">Cytoplasm</location>
    </subcellularLocation>
</comment>